<name>A0ABQ5FW27_9ASTR</name>
<proteinExistence type="predicted"/>
<sequence>MIVVKTLGGRVTNALVIIFVVLFGYQASYVNWQHDAFVEASENDTRKSVSNGDTVVQEVEKKKDTQKIVSYGQFCTSSLAIVFDVQSCVLSEVCRSAGDIPNKDEIVEDASEIEQIGVNRAVETANFGEASLQTNVNGMEHEKL</sequence>
<dbReference type="EMBL" id="BQNB010017774">
    <property type="protein sequence ID" value="GJT67073.1"/>
    <property type="molecule type" value="Genomic_DNA"/>
</dbReference>
<evidence type="ECO:0000313" key="2">
    <source>
        <dbReference type="EMBL" id="GJT67073.1"/>
    </source>
</evidence>
<dbReference type="Proteomes" id="UP001151760">
    <property type="component" value="Unassembled WGS sequence"/>
</dbReference>
<accession>A0ABQ5FW27</accession>
<evidence type="ECO:0000256" key="1">
    <source>
        <dbReference type="SAM" id="Phobius"/>
    </source>
</evidence>
<reference evidence="2" key="1">
    <citation type="journal article" date="2022" name="Int. J. Mol. Sci.">
        <title>Draft Genome of Tanacetum Coccineum: Genomic Comparison of Closely Related Tanacetum-Family Plants.</title>
        <authorList>
            <person name="Yamashiro T."/>
            <person name="Shiraishi A."/>
            <person name="Nakayama K."/>
            <person name="Satake H."/>
        </authorList>
    </citation>
    <scope>NUCLEOTIDE SEQUENCE</scope>
</reference>
<keyword evidence="1" id="KW-1133">Transmembrane helix</keyword>
<reference evidence="2" key="2">
    <citation type="submission" date="2022-01" db="EMBL/GenBank/DDBJ databases">
        <authorList>
            <person name="Yamashiro T."/>
            <person name="Shiraishi A."/>
            <person name="Satake H."/>
            <person name="Nakayama K."/>
        </authorList>
    </citation>
    <scope>NUCLEOTIDE SEQUENCE</scope>
</reference>
<keyword evidence="1" id="KW-0812">Transmembrane</keyword>
<organism evidence="2 3">
    <name type="scientific">Tanacetum coccineum</name>
    <dbReference type="NCBI Taxonomy" id="301880"/>
    <lineage>
        <taxon>Eukaryota</taxon>
        <taxon>Viridiplantae</taxon>
        <taxon>Streptophyta</taxon>
        <taxon>Embryophyta</taxon>
        <taxon>Tracheophyta</taxon>
        <taxon>Spermatophyta</taxon>
        <taxon>Magnoliopsida</taxon>
        <taxon>eudicotyledons</taxon>
        <taxon>Gunneridae</taxon>
        <taxon>Pentapetalae</taxon>
        <taxon>asterids</taxon>
        <taxon>campanulids</taxon>
        <taxon>Asterales</taxon>
        <taxon>Asteraceae</taxon>
        <taxon>Asteroideae</taxon>
        <taxon>Anthemideae</taxon>
        <taxon>Anthemidinae</taxon>
        <taxon>Tanacetum</taxon>
    </lineage>
</organism>
<protein>
    <submittedName>
        <fullName evidence="2">Uncharacterized protein</fullName>
    </submittedName>
</protein>
<gene>
    <name evidence="2" type="ORF">Tco_1018553</name>
</gene>
<comment type="caution">
    <text evidence="2">The sequence shown here is derived from an EMBL/GenBank/DDBJ whole genome shotgun (WGS) entry which is preliminary data.</text>
</comment>
<keyword evidence="3" id="KW-1185">Reference proteome</keyword>
<keyword evidence="1" id="KW-0472">Membrane</keyword>
<evidence type="ECO:0000313" key="3">
    <source>
        <dbReference type="Proteomes" id="UP001151760"/>
    </source>
</evidence>
<feature type="transmembrane region" description="Helical" evidence="1">
    <location>
        <begin position="12"/>
        <end position="32"/>
    </location>
</feature>